<evidence type="ECO:0008006" key="3">
    <source>
        <dbReference type="Google" id="ProtNLM"/>
    </source>
</evidence>
<organism evidence="1 2">
    <name type="scientific">Candidatus Clostridium eludens</name>
    <dbReference type="NCBI Taxonomy" id="3381663"/>
    <lineage>
        <taxon>Bacteria</taxon>
        <taxon>Bacillati</taxon>
        <taxon>Bacillota</taxon>
        <taxon>Clostridia</taxon>
        <taxon>Eubacteriales</taxon>
        <taxon>Clostridiaceae</taxon>
        <taxon>Clostridium</taxon>
    </lineage>
</organism>
<sequence length="118" mass="13894">MRGTSSERMVEPCLHSFDSIIVKVNKEFIDLTNFTKKELFGKSLMEIGQMLRINSQITIDNIDNNYSGYMFTKSLEVREVDISLFYSKETNEKVYTFIEKPNSRLDNKLIFQEQLFTE</sequence>
<dbReference type="Proteomes" id="UP001623660">
    <property type="component" value="Unassembled WGS sequence"/>
</dbReference>
<protein>
    <recommendedName>
        <fullName evidence="3">PAS domain-containing protein</fullName>
    </recommendedName>
</protein>
<reference evidence="1 2" key="1">
    <citation type="submission" date="2024-11" db="EMBL/GenBank/DDBJ databases">
        <authorList>
            <person name="Heng Y.C."/>
            <person name="Lim A.C.H."/>
            <person name="Lee J.K.Y."/>
            <person name="Kittelmann S."/>
        </authorList>
    </citation>
    <scope>NUCLEOTIDE SEQUENCE [LARGE SCALE GENOMIC DNA]</scope>
    <source>
        <strain evidence="1 2">WILCCON 0269</strain>
    </source>
</reference>
<comment type="caution">
    <text evidence="1">The sequence shown here is derived from an EMBL/GenBank/DDBJ whole genome shotgun (WGS) entry which is preliminary data.</text>
</comment>
<name>A0ABW8SSV0_9CLOT</name>
<evidence type="ECO:0000313" key="1">
    <source>
        <dbReference type="EMBL" id="MFL0198853.1"/>
    </source>
</evidence>
<proteinExistence type="predicted"/>
<accession>A0ABW8SSV0</accession>
<dbReference type="RefSeq" id="WP_406794965.1">
    <property type="nucleotide sequence ID" value="NZ_JBJHZX010000110.1"/>
</dbReference>
<dbReference type="EMBL" id="JBJHZX010000110">
    <property type="protein sequence ID" value="MFL0198853.1"/>
    <property type="molecule type" value="Genomic_DNA"/>
</dbReference>
<evidence type="ECO:0000313" key="2">
    <source>
        <dbReference type="Proteomes" id="UP001623660"/>
    </source>
</evidence>
<keyword evidence="2" id="KW-1185">Reference proteome</keyword>
<gene>
    <name evidence="1" type="ORF">ACJDU8_25375</name>
</gene>